<proteinExistence type="predicted"/>
<accession>A0A9N9EP29</accession>
<dbReference type="AlphaFoldDB" id="A0A9N9EP29"/>
<gene>
    <name evidence="1" type="ORF">AMORRO_LOCUS11552</name>
</gene>
<evidence type="ECO:0000313" key="1">
    <source>
        <dbReference type="EMBL" id="CAG8688861.1"/>
    </source>
</evidence>
<dbReference type="Proteomes" id="UP000789342">
    <property type="component" value="Unassembled WGS sequence"/>
</dbReference>
<sequence>METSSRDLKSDLGLWLSSVCHEDTPSPVRTAIPARQTFTDMHIANLGLFTVYDDELLSYCHKIMHAYLMSLFLDARIA</sequence>
<reference evidence="1" key="1">
    <citation type="submission" date="2021-06" db="EMBL/GenBank/DDBJ databases">
        <authorList>
            <person name="Kallberg Y."/>
            <person name="Tangrot J."/>
            <person name="Rosling A."/>
        </authorList>
    </citation>
    <scope>NUCLEOTIDE SEQUENCE</scope>
    <source>
        <strain evidence="1">CL551</strain>
    </source>
</reference>
<dbReference type="EMBL" id="CAJVPV010014919">
    <property type="protein sequence ID" value="CAG8688861.1"/>
    <property type="molecule type" value="Genomic_DNA"/>
</dbReference>
<keyword evidence="2" id="KW-1185">Reference proteome</keyword>
<organism evidence="1 2">
    <name type="scientific">Acaulospora morrowiae</name>
    <dbReference type="NCBI Taxonomy" id="94023"/>
    <lineage>
        <taxon>Eukaryota</taxon>
        <taxon>Fungi</taxon>
        <taxon>Fungi incertae sedis</taxon>
        <taxon>Mucoromycota</taxon>
        <taxon>Glomeromycotina</taxon>
        <taxon>Glomeromycetes</taxon>
        <taxon>Diversisporales</taxon>
        <taxon>Acaulosporaceae</taxon>
        <taxon>Acaulospora</taxon>
    </lineage>
</organism>
<evidence type="ECO:0000313" key="2">
    <source>
        <dbReference type="Proteomes" id="UP000789342"/>
    </source>
</evidence>
<feature type="non-terminal residue" evidence="1">
    <location>
        <position position="78"/>
    </location>
</feature>
<comment type="caution">
    <text evidence="1">The sequence shown here is derived from an EMBL/GenBank/DDBJ whole genome shotgun (WGS) entry which is preliminary data.</text>
</comment>
<name>A0A9N9EP29_9GLOM</name>
<protein>
    <submittedName>
        <fullName evidence="1">11550_t:CDS:1</fullName>
    </submittedName>
</protein>